<dbReference type="NCBIfam" id="TIGR00722">
    <property type="entry name" value="ttdA_fumA_fumB"/>
    <property type="match status" value="1"/>
</dbReference>
<evidence type="ECO:0000256" key="7">
    <source>
        <dbReference type="ARBA" id="ARBA00023004"/>
    </source>
</evidence>
<name>A0ABT6V1F4_9GAMM</name>
<accession>A0ABT6V1F4</accession>
<evidence type="ECO:0000256" key="5">
    <source>
        <dbReference type="ARBA" id="ARBA00022485"/>
    </source>
</evidence>
<keyword evidence="14" id="KW-1185">Reference proteome</keyword>
<evidence type="ECO:0000259" key="11">
    <source>
        <dbReference type="Pfam" id="PF05681"/>
    </source>
</evidence>
<comment type="cofactor">
    <cofactor evidence="2 10">
        <name>[4Fe-4S] cluster</name>
        <dbReference type="ChEBI" id="CHEBI:49883"/>
    </cofactor>
</comment>
<gene>
    <name evidence="13" type="ORF">QLQ83_13245</name>
</gene>
<dbReference type="SUPFAM" id="SSF117457">
    <property type="entry name" value="FumA C-terminal domain-like"/>
    <property type="match status" value="1"/>
</dbReference>
<evidence type="ECO:0000256" key="8">
    <source>
        <dbReference type="ARBA" id="ARBA00023014"/>
    </source>
</evidence>
<dbReference type="InterPro" id="IPR004647">
    <property type="entry name" value="Fe-S_hydro-lyase_TtdB-typ_cat"/>
</dbReference>
<comment type="catalytic activity">
    <reaction evidence="1 10">
        <text>(S)-malate = fumarate + H2O</text>
        <dbReference type="Rhea" id="RHEA:12460"/>
        <dbReference type="ChEBI" id="CHEBI:15377"/>
        <dbReference type="ChEBI" id="CHEBI:15589"/>
        <dbReference type="ChEBI" id="CHEBI:29806"/>
        <dbReference type="EC" id="4.2.1.2"/>
    </reaction>
</comment>
<evidence type="ECO:0000256" key="10">
    <source>
        <dbReference type="PIRNR" id="PIRNR001394"/>
    </source>
</evidence>
<comment type="function">
    <text evidence="10">Catalyzes the reversible hydration of fumarate to (S)-malate.</text>
</comment>
<dbReference type="EC" id="4.2.1.2" evidence="10"/>
<reference evidence="13 14" key="1">
    <citation type="submission" date="2023-04" db="EMBL/GenBank/DDBJ databases">
        <title>Halomonas strains isolated from rhizosphere soil.</title>
        <authorList>
            <person name="Xu L."/>
            <person name="Sun J.-Q."/>
        </authorList>
    </citation>
    <scope>NUCLEOTIDE SEQUENCE [LARGE SCALE GENOMIC DNA]</scope>
    <source>
        <strain evidence="13 14">LR5S20</strain>
    </source>
</reference>
<dbReference type="InterPro" id="IPR004646">
    <property type="entry name" value="Fe-S_hydro-lyase_TtdA-typ_cat"/>
</dbReference>
<dbReference type="PANTHER" id="PTHR43351">
    <property type="entry name" value="L(+)-TARTRATE DEHYDRATASE SUBUNIT BETA"/>
    <property type="match status" value="1"/>
</dbReference>
<evidence type="ECO:0000256" key="6">
    <source>
        <dbReference type="ARBA" id="ARBA00022723"/>
    </source>
</evidence>
<evidence type="ECO:0000256" key="9">
    <source>
        <dbReference type="ARBA" id="ARBA00023239"/>
    </source>
</evidence>
<keyword evidence="6 10" id="KW-0479">Metal-binding</keyword>
<dbReference type="InterPro" id="IPR036660">
    <property type="entry name" value="Fe-S_hydroAse_TtdB_cat_sf"/>
</dbReference>
<dbReference type="Proteomes" id="UP001225957">
    <property type="component" value="Unassembled WGS sequence"/>
</dbReference>
<keyword evidence="9 10" id="KW-0456">Lyase</keyword>
<dbReference type="Gene3D" id="3.20.130.10">
    <property type="entry name" value="Fe-S hydro-lyase, tartrate dehydratase beta-type, catalytic domain"/>
    <property type="match status" value="1"/>
</dbReference>
<keyword evidence="5 10" id="KW-0004">4Fe-4S</keyword>
<evidence type="ECO:0000313" key="14">
    <source>
        <dbReference type="Proteomes" id="UP001225957"/>
    </source>
</evidence>
<dbReference type="PANTHER" id="PTHR43351:SF2">
    <property type="entry name" value="L(+)-TARTRATE DEHYDRATASE SUBUNIT BETA-RELATED"/>
    <property type="match status" value="1"/>
</dbReference>
<organism evidence="13 14">
    <name type="scientific">Halomonas rhizosphaerae</name>
    <dbReference type="NCBI Taxonomy" id="3043296"/>
    <lineage>
        <taxon>Bacteria</taxon>
        <taxon>Pseudomonadati</taxon>
        <taxon>Pseudomonadota</taxon>
        <taxon>Gammaproteobacteria</taxon>
        <taxon>Oceanospirillales</taxon>
        <taxon>Halomonadaceae</taxon>
        <taxon>Halomonas</taxon>
    </lineage>
</organism>
<proteinExistence type="inferred from homology"/>
<dbReference type="InterPro" id="IPR011167">
    <property type="entry name" value="Fe_dep_fumarate_hydratase"/>
</dbReference>
<protein>
    <recommendedName>
        <fullName evidence="10">Fumarate hydratase class I</fullName>
        <ecNumber evidence="10">4.2.1.2</ecNumber>
    </recommendedName>
</protein>
<dbReference type="Pfam" id="PF05681">
    <property type="entry name" value="Fumerase"/>
    <property type="match status" value="1"/>
</dbReference>
<sequence>MTVIRQDDLIQSVADALQYISYYHPKDFIDAMAAAYEREENPAAKDAIAQILINSRMCAFGKRPICQDTGIVTVFVHVGMNVRFEADMSLDDMINEGVRRAYQLPDNVLRASVLADPDGARKNTGDNTPAVVHHKLVPGDTVEVHVAAKGGGSEAKSKFAMLNPSDSVVDWVMEQLPKMGAGWCPPGMLGIGIGGTAEKAMEIAKEALLDPIDIQELQARGPANRAEELRLELFDRVNRSGIGAQGLGGLTTVLDIKVKEFPTHAANKPVAIIPNCAATRHAHFTLYGSGPAALPAPKLEDWPEITREAGDNVKRVDLDSVTPEEVRTWQPGDTLLLNGKLLTGRDAAHKRMVDMIAKGEPLPVDMKGRFIYYVGPVDPVRDEVVGPAGPTTATRMDKFTRTMLEETGLLGMVGKAERGEAAIEAIRDNQAVYLMAVGGSAYLVAQAIKKARVVGFEDLGMEAIYEFEVEDMPVTVAVDSQGTSVHQTGPAKWKEIIAERA</sequence>
<comment type="similarity">
    <text evidence="3 10">Belongs to the class-I fumarase family.</text>
</comment>
<evidence type="ECO:0000259" key="12">
    <source>
        <dbReference type="Pfam" id="PF05683"/>
    </source>
</evidence>
<dbReference type="NCBIfam" id="TIGR00723">
    <property type="entry name" value="ttdB_fumA_fumB"/>
    <property type="match status" value="1"/>
</dbReference>
<evidence type="ECO:0000256" key="4">
    <source>
        <dbReference type="ARBA" id="ARBA00011738"/>
    </source>
</evidence>
<dbReference type="RefSeq" id="WP_282735988.1">
    <property type="nucleotide sequence ID" value="NZ_JASCQP010000028.1"/>
</dbReference>
<feature type="domain" description="Fe-S hydro-lyase tartrate dehydratase beta-type catalytic" evidence="12">
    <location>
        <begin position="288"/>
        <end position="488"/>
    </location>
</feature>
<dbReference type="Pfam" id="PF05683">
    <property type="entry name" value="Fumerase_C"/>
    <property type="match status" value="1"/>
</dbReference>
<keyword evidence="7 10" id="KW-0408">Iron</keyword>
<evidence type="ECO:0000256" key="2">
    <source>
        <dbReference type="ARBA" id="ARBA00001966"/>
    </source>
</evidence>
<evidence type="ECO:0000256" key="1">
    <source>
        <dbReference type="ARBA" id="ARBA00000929"/>
    </source>
</evidence>
<keyword evidence="8 10" id="KW-0411">Iron-sulfur</keyword>
<dbReference type="PIRSF" id="PIRSF001394">
    <property type="entry name" value="Fe_dep_fumar_hy"/>
    <property type="match status" value="1"/>
</dbReference>
<comment type="subunit">
    <text evidence="4 10">Homodimer.</text>
</comment>
<evidence type="ECO:0000256" key="3">
    <source>
        <dbReference type="ARBA" id="ARBA00008876"/>
    </source>
</evidence>
<dbReference type="EMBL" id="JASCQP010000028">
    <property type="protein sequence ID" value="MDI5892058.1"/>
    <property type="molecule type" value="Genomic_DNA"/>
</dbReference>
<comment type="caution">
    <text evidence="13">The sequence shown here is derived from an EMBL/GenBank/DDBJ whole genome shotgun (WGS) entry which is preliminary data.</text>
</comment>
<evidence type="ECO:0000313" key="13">
    <source>
        <dbReference type="EMBL" id="MDI5892058.1"/>
    </source>
</evidence>
<feature type="domain" description="Fe-S hydro-lyase tartrate dehydratase alpha-type catalytic" evidence="11">
    <location>
        <begin position="11"/>
        <end position="284"/>
    </location>
</feature>